<feature type="coiled-coil region" evidence="2">
    <location>
        <begin position="85"/>
        <end position="186"/>
    </location>
</feature>
<proteinExistence type="predicted"/>
<gene>
    <name evidence="6" type="ORF">Baya_10661</name>
</gene>
<feature type="domain" description="C-type lectin" evidence="5">
    <location>
        <begin position="201"/>
        <end position="285"/>
    </location>
</feature>
<keyword evidence="4" id="KW-0812">Transmembrane</keyword>
<protein>
    <submittedName>
        <fullName evidence="6">C-type lectin domain family 4 member M</fullName>
    </submittedName>
</protein>
<evidence type="ECO:0000313" key="6">
    <source>
        <dbReference type="EMBL" id="TSO98579.1"/>
    </source>
</evidence>
<keyword evidence="6" id="KW-0430">Lectin</keyword>
<feature type="transmembrane region" description="Helical" evidence="4">
    <location>
        <begin position="340"/>
        <end position="363"/>
    </location>
</feature>
<name>A0A556UGW7_BAGYA</name>
<dbReference type="GO" id="GO:0030246">
    <property type="term" value="F:carbohydrate binding"/>
    <property type="evidence" value="ECO:0007669"/>
    <property type="project" value="UniProtKB-KW"/>
</dbReference>
<dbReference type="SMART" id="SM00034">
    <property type="entry name" value="CLECT"/>
    <property type="match status" value="1"/>
</dbReference>
<feature type="region of interest" description="Disordered" evidence="3">
    <location>
        <begin position="513"/>
        <end position="533"/>
    </location>
</feature>
<dbReference type="InterPro" id="IPR016186">
    <property type="entry name" value="C-type_lectin-like/link_sf"/>
</dbReference>
<dbReference type="PANTHER" id="PTHR45710:SF8">
    <property type="entry name" value="RERATING FAMILY MEMBER 4"/>
    <property type="match status" value="1"/>
</dbReference>
<dbReference type="Proteomes" id="UP000319801">
    <property type="component" value="Unassembled WGS sequence"/>
</dbReference>
<organism evidence="6 7">
    <name type="scientific">Bagarius yarrelli</name>
    <name type="common">Goonch</name>
    <name type="synonym">Bagrus yarrelli</name>
    <dbReference type="NCBI Taxonomy" id="175774"/>
    <lineage>
        <taxon>Eukaryota</taxon>
        <taxon>Metazoa</taxon>
        <taxon>Chordata</taxon>
        <taxon>Craniata</taxon>
        <taxon>Vertebrata</taxon>
        <taxon>Euteleostomi</taxon>
        <taxon>Actinopterygii</taxon>
        <taxon>Neopterygii</taxon>
        <taxon>Teleostei</taxon>
        <taxon>Ostariophysi</taxon>
        <taxon>Siluriformes</taxon>
        <taxon>Sisoridae</taxon>
        <taxon>Sisorinae</taxon>
        <taxon>Bagarius</taxon>
    </lineage>
</organism>
<dbReference type="GO" id="GO:0005886">
    <property type="term" value="C:plasma membrane"/>
    <property type="evidence" value="ECO:0007669"/>
    <property type="project" value="UniProtKB-SubCell"/>
</dbReference>
<evidence type="ECO:0000313" key="7">
    <source>
        <dbReference type="Proteomes" id="UP000319801"/>
    </source>
</evidence>
<dbReference type="InterPro" id="IPR016187">
    <property type="entry name" value="CTDL_fold"/>
</dbReference>
<comment type="subcellular location">
    <subcellularLocation>
        <location evidence="1">Cell membrane</location>
        <topology evidence="1">Single-pass type II membrane protein</topology>
    </subcellularLocation>
</comment>
<evidence type="ECO:0000256" key="2">
    <source>
        <dbReference type="SAM" id="Coils"/>
    </source>
</evidence>
<dbReference type="SUPFAM" id="SSF56436">
    <property type="entry name" value="C-type lectin-like"/>
    <property type="match status" value="3"/>
</dbReference>
<dbReference type="Pfam" id="PF00059">
    <property type="entry name" value="Lectin_C"/>
    <property type="match status" value="1"/>
</dbReference>
<dbReference type="AlphaFoldDB" id="A0A556UGW7"/>
<dbReference type="Gene3D" id="3.10.100.10">
    <property type="entry name" value="Mannose-Binding Protein A, subunit A"/>
    <property type="match status" value="3"/>
</dbReference>
<evidence type="ECO:0000256" key="3">
    <source>
        <dbReference type="SAM" id="MobiDB-lite"/>
    </source>
</evidence>
<feature type="transmembrane region" description="Helical" evidence="4">
    <location>
        <begin position="541"/>
        <end position="564"/>
    </location>
</feature>
<reference evidence="6 7" key="1">
    <citation type="journal article" date="2019" name="Genome Biol. Evol.">
        <title>Whole-Genome Sequencing of the Giant Devil Catfish, Bagarius yarrelli.</title>
        <authorList>
            <person name="Jiang W."/>
            <person name="Lv Y."/>
            <person name="Cheng L."/>
            <person name="Yang K."/>
            <person name="Chao B."/>
            <person name="Wang X."/>
            <person name="Li Y."/>
            <person name="Pan X."/>
            <person name="You X."/>
            <person name="Zhang Y."/>
            <person name="Yang J."/>
            <person name="Li J."/>
            <person name="Zhang X."/>
            <person name="Liu S."/>
            <person name="Sun C."/>
            <person name="Yang J."/>
            <person name="Shi Q."/>
        </authorList>
    </citation>
    <scope>NUCLEOTIDE SEQUENCE [LARGE SCALE GENOMIC DNA]</scope>
    <source>
        <strain evidence="6">JWS20170419001</strain>
        <tissue evidence="6">Muscle</tissue>
    </source>
</reference>
<dbReference type="Gene3D" id="1.20.5.1000">
    <property type="entry name" value="arf6 gtpase in complex with a specific effector, jip4"/>
    <property type="match status" value="1"/>
</dbReference>
<comment type="caution">
    <text evidence="6">The sequence shown here is derived from an EMBL/GenBank/DDBJ whole genome shotgun (WGS) entry which is preliminary data.</text>
</comment>
<evidence type="ECO:0000259" key="5">
    <source>
        <dbReference type="PROSITE" id="PS50041"/>
    </source>
</evidence>
<keyword evidence="7" id="KW-1185">Reference proteome</keyword>
<evidence type="ECO:0000256" key="1">
    <source>
        <dbReference type="ARBA" id="ARBA00004401"/>
    </source>
</evidence>
<dbReference type="PROSITE" id="PS50041">
    <property type="entry name" value="C_TYPE_LECTIN_2"/>
    <property type="match status" value="1"/>
</dbReference>
<dbReference type="InterPro" id="IPR001304">
    <property type="entry name" value="C-type_lectin-like"/>
</dbReference>
<feature type="coiled-coil region" evidence="2">
    <location>
        <begin position="410"/>
        <end position="437"/>
    </location>
</feature>
<feature type="transmembrane region" description="Helical" evidence="4">
    <location>
        <begin position="705"/>
        <end position="726"/>
    </location>
</feature>
<feature type="coiled-coil region" evidence="2">
    <location>
        <begin position="763"/>
        <end position="790"/>
    </location>
</feature>
<dbReference type="InterPro" id="IPR050828">
    <property type="entry name" value="C-type_lectin/matrix_domain"/>
</dbReference>
<dbReference type="EMBL" id="VCAZ01000072">
    <property type="protein sequence ID" value="TSO98579.1"/>
    <property type="molecule type" value="Genomic_DNA"/>
</dbReference>
<dbReference type="OrthoDB" id="10255512at2759"/>
<accession>A0A556UGW7</accession>
<keyword evidence="4" id="KW-0472">Membrane</keyword>
<feature type="region of interest" description="Disordered" evidence="3">
    <location>
        <begin position="312"/>
        <end position="332"/>
    </location>
</feature>
<evidence type="ECO:0000256" key="4">
    <source>
        <dbReference type="SAM" id="Phobius"/>
    </source>
</evidence>
<dbReference type="PANTHER" id="PTHR45710">
    <property type="entry name" value="C-TYPE LECTIN DOMAIN-CONTAINING PROTEIN 180"/>
    <property type="match status" value="1"/>
</dbReference>
<dbReference type="Gene3D" id="1.20.5.400">
    <property type="match status" value="2"/>
</dbReference>
<keyword evidence="4" id="KW-1133">Transmembrane helix</keyword>
<feature type="transmembrane region" description="Helical" evidence="4">
    <location>
        <begin position="59"/>
        <end position="83"/>
    </location>
</feature>
<keyword evidence="2" id="KW-0175">Coiled coil</keyword>
<sequence length="846" mass="99108">MSQAVEYKNYAEERGERVERVVEIYESIYAARGHILNTETEDVSMKIEHAGQDKKLSRCYTLTAVCMLLLCVLLLSALTVSWIKFNTLDTEKDQLQIIYNNLTEEKIYLQTSYNNLTEEKIYLQTSYNNLTEEKKQLSFNLTEEKNQLQTSYNNLTVEKNQLQTRYNNLTVERDRLQTEIDVLQKKLVLIDQYIKRGWSYFNFTLYFISTQLRNWDNSRNNCKALLPGADLEFILNLLTSNYEAWIGLSDKNKEKVWKWVDGTPLTAPYWYEGQPNNAKNADNCVKTIREKSQTSESIARVLEHCRNRGADRRQNHKTVMKNTDKKTQNTGPTAARDRSYILAVVCVFLLCFVLLIATTVLWIKYSILTKEKEQLQTTVELYNTLILERDQLHSRYKLLEVSYEKITLERDCLVERIENLTITKEELQNSTSFLQSKLDAIETLEKKKWKRFNTSLYYIPELKNWTESKKDCINKGGHLVIINSLDEEIREKSQTSESIARVLEHCRNRGADRRQNHKTVMKNTDKKTQNTGPTAARDRSYILAVVCVFLLCFVLLIATTVLWIKYSILTKEKEQLQTTVELYNTLILERDQLHSRYKLLEVSYEKITLERDCLVERTENLTITKEELQNSTSFLQSKLDAIDQRCCDSGFRVFYKSERCLTSECIRTAMELYENTAAFRCHNHKNETENANKKTQNTGDRCYKLAGVFVLLVCFLLLIATTVLGIKYRILTMEKEELLIRHKSLTVEKDDCQSRYKEITLENDYLKEGNQNLMREKEKLQSRLEYLETLENQKWKPFNSSLYYISEMKNWTESKEDCRNKGGHLVIINSLDEEVEKKGGNGCENC</sequence>